<sequence>MEYMSKNLEVERRRRGRLNSHILAVGAVVPNITKIHMSKESTLLTSRSSRTRSLNSLDIEFFYHVQLEDGHTLADYNIQKVSTPCGGQ</sequence>
<dbReference type="AlphaFoldDB" id="A0A3L6TDZ9"/>
<dbReference type="GO" id="GO:0046983">
    <property type="term" value="F:protein dimerization activity"/>
    <property type="evidence" value="ECO:0007669"/>
    <property type="project" value="InterPro"/>
</dbReference>
<dbReference type="InterPro" id="IPR036638">
    <property type="entry name" value="HLH_DNA-bd_sf"/>
</dbReference>
<dbReference type="Gene3D" id="3.10.20.90">
    <property type="entry name" value="Phosphatidylinositol 3-kinase Catalytic Subunit, Chain A, domain 1"/>
    <property type="match status" value="1"/>
</dbReference>
<keyword evidence="2" id="KW-0805">Transcription regulation</keyword>
<proteinExistence type="inferred from homology"/>
<evidence type="ECO:0000313" key="4">
    <source>
        <dbReference type="EMBL" id="RLN35056.1"/>
    </source>
</evidence>
<evidence type="ECO:0000256" key="2">
    <source>
        <dbReference type="ARBA" id="ARBA00023015"/>
    </source>
</evidence>
<protein>
    <recommendedName>
        <fullName evidence="6">BHLH domain-containing protein</fullName>
    </recommendedName>
</protein>
<comment type="similarity">
    <text evidence="1">Belongs to the bHLH protein family.</text>
</comment>
<dbReference type="EMBL" id="PQIB02000002">
    <property type="protein sequence ID" value="RLN35056.1"/>
    <property type="molecule type" value="Genomic_DNA"/>
</dbReference>
<comment type="caution">
    <text evidence="4">The sequence shown here is derived from an EMBL/GenBank/DDBJ whole genome shotgun (WGS) entry which is preliminary data.</text>
</comment>
<gene>
    <name evidence="4" type="ORF">C2845_PM03G18640</name>
</gene>
<keyword evidence="5" id="KW-1185">Reference proteome</keyword>
<dbReference type="OrthoDB" id="690068at2759"/>
<evidence type="ECO:0000313" key="5">
    <source>
        <dbReference type="Proteomes" id="UP000275267"/>
    </source>
</evidence>
<reference evidence="5" key="1">
    <citation type="journal article" date="2019" name="Nat. Commun.">
        <title>The genome of broomcorn millet.</title>
        <authorList>
            <person name="Zou C."/>
            <person name="Miki D."/>
            <person name="Li D."/>
            <person name="Tang Q."/>
            <person name="Xiao L."/>
            <person name="Rajput S."/>
            <person name="Deng P."/>
            <person name="Jia W."/>
            <person name="Huang R."/>
            <person name="Zhang M."/>
            <person name="Sun Y."/>
            <person name="Hu J."/>
            <person name="Fu X."/>
            <person name="Schnable P.S."/>
            <person name="Li F."/>
            <person name="Zhang H."/>
            <person name="Feng B."/>
            <person name="Zhu X."/>
            <person name="Liu R."/>
            <person name="Schnable J.C."/>
            <person name="Zhu J.-K."/>
            <person name="Zhang H."/>
        </authorList>
    </citation>
    <scope>NUCLEOTIDE SEQUENCE [LARGE SCALE GENOMIC DNA]</scope>
</reference>
<accession>A0A3L6TDZ9</accession>
<evidence type="ECO:0008006" key="6">
    <source>
        <dbReference type="Google" id="ProtNLM"/>
    </source>
</evidence>
<evidence type="ECO:0000256" key="3">
    <source>
        <dbReference type="ARBA" id="ARBA00023163"/>
    </source>
</evidence>
<dbReference type="Proteomes" id="UP000275267">
    <property type="component" value="Unassembled WGS sequence"/>
</dbReference>
<keyword evidence="3" id="KW-0804">Transcription</keyword>
<organism evidence="4 5">
    <name type="scientific">Panicum miliaceum</name>
    <name type="common">Proso millet</name>
    <name type="synonym">Broomcorn millet</name>
    <dbReference type="NCBI Taxonomy" id="4540"/>
    <lineage>
        <taxon>Eukaryota</taxon>
        <taxon>Viridiplantae</taxon>
        <taxon>Streptophyta</taxon>
        <taxon>Embryophyta</taxon>
        <taxon>Tracheophyta</taxon>
        <taxon>Spermatophyta</taxon>
        <taxon>Magnoliopsida</taxon>
        <taxon>Liliopsida</taxon>
        <taxon>Poales</taxon>
        <taxon>Poaceae</taxon>
        <taxon>PACMAD clade</taxon>
        <taxon>Panicoideae</taxon>
        <taxon>Panicodae</taxon>
        <taxon>Paniceae</taxon>
        <taxon>Panicinae</taxon>
        <taxon>Panicum</taxon>
        <taxon>Panicum sect. Panicum</taxon>
    </lineage>
</organism>
<evidence type="ECO:0000256" key="1">
    <source>
        <dbReference type="ARBA" id="ARBA00005510"/>
    </source>
</evidence>
<dbReference type="SUPFAM" id="SSF47459">
    <property type="entry name" value="HLH, helix-loop-helix DNA-binding domain"/>
    <property type="match status" value="1"/>
</dbReference>
<name>A0A3L6TDZ9_PANMI</name>